<dbReference type="SUPFAM" id="SSF56112">
    <property type="entry name" value="Protein kinase-like (PK-like)"/>
    <property type="match status" value="1"/>
</dbReference>
<reference evidence="16 17" key="1">
    <citation type="journal article" date="2023" name="G3 (Bethesda)">
        <title>A chromosome-length genome assembly and annotation of blackberry (Rubus argutus, cv. 'Hillquist').</title>
        <authorList>
            <person name="Bruna T."/>
            <person name="Aryal R."/>
            <person name="Dudchenko O."/>
            <person name="Sargent D.J."/>
            <person name="Mead D."/>
            <person name="Buti M."/>
            <person name="Cavallini A."/>
            <person name="Hytonen T."/>
            <person name="Andres J."/>
            <person name="Pham M."/>
            <person name="Weisz D."/>
            <person name="Mascagni F."/>
            <person name="Usai G."/>
            <person name="Natali L."/>
            <person name="Bassil N."/>
            <person name="Fernandez G.E."/>
            <person name="Lomsadze A."/>
            <person name="Armour M."/>
            <person name="Olukolu B."/>
            <person name="Poorten T."/>
            <person name="Britton C."/>
            <person name="Davik J."/>
            <person name="Ashrafi H."/>
            <person name="Aiden E.L."/>
            <person name="Borodovsky M."/>
            <person name="Worthington M."/>
        </authorList>
    </citation>
    <scope>NUCLEOTIDE SEQUENCE [LARGE SCALE GENOMIC DNA]</scope>
    <source>
        <strain evidence="16">PI 553951</strain>
    </source>
</reference>
<keyword evidence="7" id="KW-0418">Kinase</keyword>
<keyword evidence="9 13" id="KW-1133">Transmembrane helix</keyword>
<evidence type="ECO:0000256" key="10">
    <source>
        <dbReference type="ARBA" id="ARBA00023136"/>
    </source>
</evidence>
<evidence type="ECO:0000256" key="8">
    <source>
        <dbReference type="ARBA" id="ARBA00022840"/>
    </source>
</evidence>
<dbReference type="PROSITE" id="PS00107">
    <property type="entry name" value="PROTEIN_KINASE_ATP"/>
    <property type="match status" value="1"/>
</dbReference>
<dbReference type="InterPro" id="IPR025287">
    <property type="entry name" value="WAK_GUB"/>
</dbReference>
<dbReference type="Gene3D" id="3.30.200.20">
    <property type="entry name" value="Phosphorylase Kinase, domain 1"/>
    <property type="match status" value="1"/>
</dbReference>
<dbReference type="InterPro" id="IPR045874">
    <property type="entry name" value="LRK10/LRL21-25-like"/>
</dbReference>
<name>A0AAW1W3W9_RUBAR</name>
<keyword evidence="2" id="KW-0723">Serine/threonine-protein kinase</keyword>
<keyword evidence="11" id="KW-0325">Glycoprotein</keyword>
<evidence type="ECO:0000256" key="3">
    <source>
        <dbReference type="ARBA" id="ARBA00022679"/>
    </source>
</evidence>
<organism evidence="16 17">
    <name type="scientific">Rubus argutus</name>
    <name type="common">Southern blackberry</name>
    <dbReference type="NCBI Taxonomy" id="59490"/>
    <lineage>
        <taxon>Eukaryota</taxon>
        <taxon>Viridiplantae</taxon>
        <taxon>Streptophyta</taxon>
        <taxon>Embryophyta</taxon>
        <taxon>Tracheophyta</taxon>
        <taxon>Spermatophyta</taxon>
        <taxon>Magnoliopsida</taxon>
        <taxon>eudicotyledons</taxon>
        <taxon>Gunneridae</taxon>
        <taxon>Pentapetalae</taxon>
        <taxon>rosids</taxon>
        <taxon>fabids</taxon>
        <taxon>Rosales</taxon>
        <taxon>Rosaceae</taxon>
        <taxon>Rosoideae</taxon>
        <taxon>Rosoideae incertae sedis</taxon>
        <taxon>Rubus</taxon>
    </lineage>
</organism>
<keyword evidence="4 13" id="KW-0812">Transmembrane</keyword>
<dbReference type="Pfam" id="PF13947">
    <property type="entry name" value="GUB_WAK_bind"/>
    <property type="match status" value="1"/>
</dbReference>
<keyword evidence="5 14" id="KW-0732">Signal</keyword>
<evidence type="ECO:0000256" key="13">
    <source>
        <dbReference type="SAM" id="Phobius"/>
    </source>
</evidence>
<dbReference type="GO" id="GO:0004674">
    <property type="term" value="F:protein serine/threonine kinase activity"/>
    <property type="evidence" value="ECO:0007669"/>
    <property type="project" value="UniProtKB-KW"/>
</dbReference>
<dbReference type="PANTHER" id="PTHR27009">
    <property type="entry name" value="RUST RESISTANCE KINASE LR10-RELATED"/>
    <property type="match status" value="1"/>
</dbReference>
<dbReference type="FunFam" id="1.10.510.10:FF:000590">
    <property type="entry name" value="PR5-like receptor kinase"/>
    <property type="match status" value="1"/>
</dbReference>
<dbReference type="Proteomes" id="UP001457282">
    <property type="component" value="Unassembled WGS sequence"/>
</dbReference>
<feature type="transmembrane region" description="Helical" evidence="13">
    <location>
        <begin position="262"/>
        <end position="283"/>
    </location>
</feature>
<dbReference type="SMART" id="SM00220">
    <property type="entry name" value="S_TKc"/>
    <property type="match status" value="1"/>
</dbReference>
<feature type="domain" description="Protein kinase" evidence="15">
    <location>
        <begin position="323"/>
        <end position="609"/>
    </location>
</feature>
<dbReference type="FunFam" id="3.30.200.20:FF:000178">
    <property type="entry name" value="serine/threonine-protein kinase PBS1-like"/>
    <property type="match status" value="1"/>
</dbReference>
<keyword evidence="3" id="KW-0808">Transferase</keyword>
<evidence type="ECO:0000256" key="11">
    <source>
        <dbReference type="ARBA" id="ARBA00023180"/>
    </source>
</evidence>
<dbReference type="Gene3D" id="1.10.510.10">
    <property type="entry name" value="Transferase(Phosphotransferase) domain 1"/>
    <property type="match status" value="1"/>
</dbReference>
<evidence type="ECO:0000256" key="9">
    <source>
        <dbReference type="ARBA" id="ARBA00022989"/>
    </source>
</evidence>
<accession>A0AAW1W3W9</accession>
<evidence type="ECO:0000313" key="17">
    <source>
        <dbReference type="Proteomes" id="UP001457282"/>
    </source>
</evidence>
<dbReference type="InterPro" id="IPR008271">
    <property type="entry name" value="Ser/Thr_kinase_AS"/>
</dbReference>
<evidence type="ECO:0000256" key="14">
    <source>
        <dbReference type="SAM" id="SignalP"/>
    </source>
</evidence>
<dbReference type="AlphaFoldDB" id="A0AAW1W3W9"/>
<evidence type="ECO:0000256" key="4">
    <source>
        <dbReference type="ARBA" id="ARBA00022692"/>
    </source>
</evidence>
<comment type="caution">
    <text evidence="16">The sequence shown here is derived from an EMBL/GenBank/DDBJ whole genome shotgun (WGS) entry which is preliminary data.</text>
</comment>
<dbReference type="EMBL" id="JBEDUW010000006">
    <property type="protein sequence ID" value="KAK9919357.1"/>
    <property type="molecule type" value="Genomic_DNA"/>
</dbReference>
<dbReference type="GO" id="GO:0016020">
    <property type="term" value="C:membrane"/>
    <property type="evidence" value="ECO:0007669"/>
    <property type="project" value="UniProtKB-SubCell"/>
</dbReference>
<evidence type="ECO:0000256" key="1">
    <source>
        <dbReference type="ARBA" id="ARBA00004479"/>
    </source>
</evidence>
<evidence type="ECO:0000256" key="12">
    <source>
        <dbReference type="PROSITE-ProRule" id="PRU10141"/>
    </source>
</evidence>
<evidence type="ECO:0000313" key="16">
    <source>
        <dbReference type="EMBL" id="KAK9919357.1"/>
    </source>
</evidence>
<evidence type="ECO:0000259" key="15">
    <source>
        <dbReference type="PROSITE" id="PS50011"/>
    </source>
</evidence>
<keyword evidence="17" id="KW-1185">Reference proteome</keyword>
<evidence type="ECO:0000256" key="2">
    <source>
        <dbReference type="ARBA" id="ARBA00022527"/>
    </source>
</evidence>
<evidence type="ECO:0000256" key="7">
    <source>
        <dbReference type="ARBA" id="ARBA00022777"/>
    </source>
</evidence>
<dbReference type="InterPro" id="IPR000719">
    <property type="entry name" value="Prot_kinase_dom"/>
</dbReference>
<dbReference type="PROSITE" id="PS00108">
    <property type="entry name" value="PROTEIN_KINASE_ST"/>
    <property type="match status" value="1"/>
</dbReference>
<feature type="signal peptide" evidence="14">
    <location>
        <begin position="1"/>
        <end position="23"/>
    </location>
</feature>
<feature type="chain" id="PRO_5043587327" description="Protein kinase domain-containing protein" evidence="14">
    <location>
        <begin position="24"/>
        <end position="619"/>
    </location>
</feature>
<evidence type="ECO:0000256" key="6">
    <source>
        <dbReference type="ARBA" id="ARBA00022741"/>
    </source>
</evidence>
<dbReference type="PROSITE" id="PS50011">
    <property type="entry name" value="PROTEIN_KINASE_DOM"/>
    <property type="match status" value="1"/>
</dbReference>
<comment type="subcellular location">
    <subcellularLocation>
        <location evidence="1">Membrane</location>
        <topology evidence="1">Single-pass type I membrane protein</topology>
    </subcellularLocation>
</comment>
<dbReference type="GO" id="GO:0005524">
    <property type="term" value="F:ATP binding"/>
    <property type="evidence" value="ECO:0007669"/>
    <property type="project" value="UniProtKB-UniRule"/>
</dbReference>
<dbReference type="Pfam" id="PF00069">
    <property type="entry name" value="Pkinase"/>
    <property type="match status" value="1"/>
</dbReference>
<keyword evidence="8 12" id="KW-0067">ATP-binding</keyword>
<keyword evidence="6 12" id="KW-0547">Nucleotide-binding</keyword>
<keyword evidence="10 13" id="KW-0472">Membrane</keyword>
<dbReference type="GO" id="GO:0030247">
    <property type="term" value="F:polysaccharide binding"/>
    <property type="evidence" value="ECO:0007669"/>
    <property type="project" value="InterPro"/>
</dbReference>
<feature type="binding site" evidence="12">
    <location>
        <position position="352"/>
    </location>
    <ligand>
        <name>ATP</name>
        <dbReference type="ChEBI" id="CHEBI:30616"/>
    </ligand>
</feature>
<protein>
    <recommendedName>
        <fullName evidence="15">Protein kinase domain-containing protein</fullName>
    </recommendedName>
</protein>
<sequence>MADFLVQQLPLLFLLILGTIIAAEHHPDFDECPITKCSDDGPLIQFPFRQKNYPLHCGHPDFEVFCLNNITMIQLSSSSGIFPIRTVDFEERNFEVYDQDGCLPRRLLNLNISSTSLFQPQKNYSDPCQPHSERTFTLLNCSTEQNLSTSTDGQKSYYPIKCLSAPGHHQVLAAPESTSMANLPVTTCSTSLTGFYLPLRSVDGSSYHCESDSSLFLAWDAYDFPACQNCSEWCYFNYASNQIECFPYYPNPKGLGSKPRNIIIGVSIVCFALILAVAIFYYAKQSNWMKEKENQIKIEKFLNDHKSHVPTRYSYADIKKMTNGFKKKLGQGGFGSVFSGKLPNNGVPVAIKVLKDSKGNGEDFVNEVGTIGRIHHVNVVRLLGFSAEEGKRALIFELMPNRSLEKFIKSRGSNNNSSSFDWEKLQNIIIGIAKGIEYLHQGCDQRILHFDIKPHNILLDHNLNPKISDFGMAKLCSKEQSAISMTAARGTIGYIAPELYGNFGTVSYKSDVYSFGMLVLETIGARKSDGTSSNSDVYFPEVIYNSLVQGDKLDLELHTDEHARIAKRLVIVATWCIQWYPFTRPSMKEVVRMLEGDSESLVMPPNPFASTSTQTPLSS</sequence>
<dbReference type="InterPro" id="IPR011009">
    <property type="entry name" value="Kinase-like_dom_sf"/>
</dbReference>
<proteinExistence type="predicted"/>
<gene>
    <name evidence="16" type="ORF">M0R45_027955</name>
</gene>
<evidence type="ECO:0000256" key="5">
    <source>
        <dbReference type="ARBA" id="ARBA00022729"/>
    </source>
</evidence>
<dbReference type="InterPro" id="IPR017441">
    <property type="entry name" value="Protein_kinase_ATP_BS"/>
</dbReference>